<feature type="coiled-coil region" evidence="1">
    <location>
        <begin position="128"/>
        <end position="155"/>
    </location>
</feature>
<proteinExistence type="predicted"/>
<dbReference type="Gene3D" id="3.30.110.170">
    <property type="entry name" value="Protein of unknown function (DUF541), domain 1"/>
    <property type="match status" value="1"/>
</dbReference>
<gene>
    <name evidence="2" type="ORF">M1R53_00835</name>
</gene>
<evidence type="ECO:0000256" key="1">
    <source>
        <dbReference type="SAM" id="Coils"/>
    </source>
</evidence>
<evidence type="ECO:0000313" key="2">
    <source>
        <dbReference type="EMBL" id="UQK59245.1"/>
    </source>
</evidence>
<dbReference type="InterPro" id="IPR052022">
    <property type="entry name" value="26kDa_periplasmic_antigen"/>
</dbReference>
<dbReference type="EMBL" id="CP096649">
    <property type="protein sequence ID" value="UQK59245.1"/>
    <property type="molecule type" value="Genomic_DNA"/>
</dbReference>
<dbReference type="InterPro" id="IPR007497">
    <property type="entry name" value="SIMPL/DUF541"/>
</dbReference>
<reference evidence="2" key="1">
    <citation type="submission" date="2022-04" db="EMBL/GenBank/DDBJ databases">
        <title>Complete genome sequences of Ezakiella coagulans and Fenollaria massiliensis.</title>
        <authorList>
            <person name="France M.T."/>
            <person name="Clifford J."/>
            <person name="Narina S."/>
            <person name="Rutt L."/>
            <person name="Ravel J."/>
        </authorList>
    </citation>
    <scope>NUCLEOTIDE SEQUENCE</scope>
    <source>
        <strain evidence="2">C0061C2</strain>
    </source>
</reference>
<dbReference type="Pfam" id="PF04402">
    <property type="entry name" value="SIMPL"/>
    <property type="match status" value="1"/>
</dbReference>
<organism evidence="2 3">
    <name type="scientific">Fenollaria massiliensis</name>
    <dbReference type="NCBI Taxonomy" id="938288"/>
    <lineage>
        <taxon>Bacteria</taxon>
        <taxon>Bacillati</taxon>
        <taxon>Bacillota</taxon>
        <taxon>Clostridia</taxon>
        <taxon>Eubacteriales</taxon>
        <taxon>Fenollaria</taxon>
    </lineage>
</organism>
<dbReference type="RefSeq" id="WP_249242747.1">
    <property type="nucleotide sequence ID" value="NZ_CP096649.1"/>
</dbReference>
<accession>A0A9E7IWY7</accession>
<dbReference type="KEGG" id="fms:M1R53_00835"/>
<protein>
    <submittedName>
        <fullName evidence="2">SIMPL domain-containing protein</fullName>
    </submittedName>
</protein>
<dbReference type="Proteomes" id="UP000831151">
    <property type="component" value="Chromosome"/>
</dbReference>
<name>A0A9E7IWY7_9FIRM</name>
<sequence>MKTLKVTGKGRLSLHPDTIVVSFKSSAVYADYAETIAMASKATKDLKAVIAKAGVDSELLKTTNLDVSPEYDTWYDDNNHRHEKFIGYKYTHNSKIKIDNDNKILGKLLYEVSASPLDVRFDISYTVKDIEKSKNDLLREAIKDAKEKAQILSEEAGVKLKSVVDINYSWGEIEIYSEPLSLMDSQICAAPLKSFDIDIDADDIDVNDSVTVVWEIE</sequence>
<dbReference type="Gene3D" id="3.30.70.2970">
    <property type="entry name" value="Protein of unknown function (DUF541), domain 2"/>
    <property type="match status" value="1"/>
</dbReference>
<keyword evidence="3" id="KW-1185">Reference proteome</keyword>
<dbReference type="PANTHER" id="PTHR34387:SF2">
    <property type="entry name" value="SLR1258 PROTEIN"/>
    <property type="match status" value="1"/>
</dbReference>
<dbReference type="AlphaFoldDB" id="A0A9E7IWY7"/>
<keyword evidence="1" id="KW-0175">Coiled coil</keyword>
<dbReference type="PANTHER" id="PTHR34387">
    <property type="entry name" value="SLR1258 PROTEIN"/>
    <property type="match status" value="1"/>
</dbReference>
<dbReference type="GO" id="GO:0006974">
    <property type="term" value="P:DNA damage response"/>
    <property type="evidence" value="ECO:0007669"/>
    <property type="project" value="TreeGrafter"/>
</dbReference>
<evidence type="ECO:0000313" key="3">
    <source>
        <dbReference type="Proteomes" id="UP000831151"/>
    </source>
</evidence>